<evidence type="ECO:0000313" key="1">
    <source>
        <dbReference type="Proteomes" id="UP000095286"/>
    </source>
</evidence>
<accession>A0AC35UF36</accession>
<proteinExistence type="predicted"/>
<protein>
    <submittedName>
        <fullName evidence="2">Salivary lipocalin</fullName>
    </submittedName>
</protein>
<organism evidence="1 2">
    <name type="scientific">Rhabditophanes sp. KR3021</name>
    <dbReference type="NCBI Taxonomy" id="114890"/>
    <lineage>
        <taxon>Eukaryota</taxon>
        <taxon>Metazoa</taxon>
        <taxon>Ecdysozoa</taxon>
        <taxon>Nematoda</taxon>
        <taxon>Chromadorea</taxon>
        <taxon>Rhabditida</taxon>
        <taxon>Tylenchina</taxon>
        <taxon>Panagrolaimomorpha</taxon>
        <taxon>Strongyloidoidea</taxon>
        <taxon>Alloionematidae</taxon>
        <taxon>Rhabditophanes</taxon>
    </lineage>
</organism>
<dbReference type="WBParaSite" id="RSKR_0001019600.1">
    <property type="protein sequence ID" value="RSKR_0001019600.1"/>
    <property type="gene ID" value="RSKR_0001019600"/>
</dbReference>
<reference evidence="2" key="1">
    <citation type="submission" date="2016-11" db="UniProtKB">
        <authorList>
            <consortium name="WormBaseParasite"/>
        </authorList>
    </citation>
    <scope>IDENTIFICATION</scope>
    <source>
        <strain evidence="2">KR3021</strain>
    </source>
</reference>
<name>A0AC35UF36_9BILA</name>
<sequence length="255" mass="30169">MTKLSVAVFLIVVGYCQGVWIGEEYWTSVNMDGSFRDNRQVQDFIVLPPNRNLRDNLKDIYVAFWITKDEGHYEAFGTATRGEDGRICATFLTRYNTKEELCGGFRILSKHLRTGASPFQWVPANECDRKLAVSYRRKQIARTYSFHKQENFISTANLKEKSAIGVESDGIIVRVEANEFPQHYNEYVEILIKNPDLENINFEEVERLRLEREEQERLRREREEQLRRLSQYENEDNTIHNLENDNVNFRKMRRS</sequence>
<evidence type="ECO:0000313" key="2">
    <source>
        <dbReference type="WBParaSite" id="RSKR_0001019600.1"/>
    </source>
</evidence>
<dbReference type="Proteomes" id="UP000095286">
    <property type="component" value="Unplaced"/>
</dbReference>